<dbReference type="EMBL" id="LAZR01020229">
    <property type="protein sequence ID" value="KKL89640.1"/>
    <property type="molecule type" value="Genomic_DNA"/>
</dbReference>
<gene>
    <name evidence="1" type="ORF">LCGC14_1912650</name>
</gene>
<dbReference type="AlphaFoldDB" id="A0A0F9I759"/>
<organism evidence="1">
    <name type="scientific">marine sediment metagenome</name>
    <dbReference type="NCBI Taxonomy" id="412755"/>
    <lineage>
        <taxon>unclassified sequences</taxon>
        <taxon>metagenomes</taxon>
        <taxon>ecological metagenomes</taxon>
    </lineage>
</organism>
<sequence>MNRWQFTKRYAARSNTTVFQLGRWGRVARECDCGEDGCEGWQMAHLCCESDLTDFAARFPVEITDEAGPVFYEVGASEPAARPFLEMLDEFAPGSREAGGM</sequence>
<evidence type="ECO:0000313" key="1">
    <source>
        <dbReference type="EMBL" id="KKL89640.1"/>
    </source>
</evidence>
<evidence type="ECO:0008006" key="2">
    <source>
        <dbReference type="Google" id="ProtNLM"/>
    </source>
</evidence>
<reference evidence="1" key="1">
    <citation type="journal article" date="2015" name="Nature">
        <title>Complex archaea that bridge the gap between prokaryotes and eukaryotes.</title>
        <authorList>
            <person name="Spang A."/>
            <person name="Saw J.H."/>
            <person name="Jorgensen S.L."/>
            <person name="Zaremba-Niedzwiedzka K."/>
            <person name="Martijn J."/>
            <person name="Lind A.E."/>
            <person name="van Eijk R."/>
            <person name="Schleper C."/>
            <person name="Guy L."/>
            <person name="Ettema T.J."/>
        </authorList>
    </citation>
    <scope>NUCLEOTIDE SEQUENCE</scope>
</reference>
<name>A0A0F9I759_9ZZZZ</name>
<protein>
    <recommendedName>
        <fullName evidence="2">Post-SET domain-containing protein</fullName>
    </recommendedName>
</protein>
<comment type="caution">
    <text evidence="1">The sequence shown here is derived from an EMBL/GenBank/DDBJ whole genome shotgun (WGS) entry which is preliminary data.</text>
</comment>
<proteinExistence type="predicted"/>
<accession>A0A0F9I759</accession>